<dbReference type="InterPro" id="IPR007373">
    <property type="entry name" value="Thiamin_PyroPKinase_B1-bd"/>
</dbReference>
<keyword evidence="4" id="KW-0067">ATP-binding</keyword>
<evidence type="ECO:0000259" key="5">
    <source>
        <dbReference type="SMART" id="SM00983"/>
    </source>
</evidence>
<proteinExistence type="predicted"/>
<dbReference type="PANTHER" id="PTHR41299">
    <property type="entry name" value="THIAMINE PYROPHOSPHOKINASE"/>
    <property type="match status" value="1"/>
</dbReference>
<protein>
    <recommendedName>
        <fullName evidence="5">Thiamin pyrophosphokinase thiamin-binding domain-containing protein</fullName>
    </recommendedName>
</protein>
<dbReference type="NCBIfam" id="TIGR01378">
    <property type="entry name" value="thi_PPkinase"/>
    <property type="match status" value="1"/>
</dbReference>
<evidence type="ECO:0000256" key="3">
    <source>
        <dbReference type="ARBA" id="ARBA00022777"/>
    </source>
</evidence>
<evidence type="ECO:0000256" key="1">
    <source>
        <dbReference type="ARBA" id="ARBA00022679"/>
    </source>
</evidence>
<dbReference type="InterPro" id="IPR053149">
    <property type="entry name" value="TPK"/>
</dbReference>
<evidence type="ECO:0000256" key="2">
    <source>
        <dbReference type="ARBA" id="ARBA00022741"/>
    </source>
</evidence>
<feature type="domain" description="Thiamin pyrophosphokinase thiamin-binding" evidence="5">
    <location>
        <begin position="135"/>
        <end position="194"/>
    </location>
</feature>
<sequence length="209" mass="21208">VVTGGPLPTNQGPLPSADLVIAADGGADNAADLGLAVDLVVGDLDSASSAAVARAGKVERHPEDKDETDLELALRAAVAAGTRSVTVVGTLGGRVDHALANLLVAASDRWSNLRIDLRIDGARAWVVRDHVEVVAQVGDVVSLLAVGGRATGVTTTGLAWPLADAEVEPGVGLGLSNRMAAPRAEVVVDDGTLLVIVDRTGLEPVTSRV</sequence>
<keyword evidence="3" id="KW-0418">Kinase</keyword>
<name>A0A381QG79_9ZZZZ</name>
<dbReference type="SMART" id="SM00983">
    <property type="entry name" value="TPK_B1_binding"/>
    <property type="match status" value="1"/>
</dbReference>
<dbReference type="EMBL" id="UINC01001334">
    <property type="protein sequence ID" value="SUZ77904.1"/>
    <property type="molecule type" value="Genomic_DNA"/>
</dbReference>
<dbReference type="GO" id="GO:0006772">
    <property type="term" value="P:thiamine metabolic process"/>
    <property type="evidence" value="ECO:0007669"/>
    <property type="project" value="InterPro"/>
</dbReference>
<dbReference type="PANTHER" id="PTHR41299:SF1">
    <property type="entry name" value="THIAMINE PYROPHOSPHOKINASE"/>
    <property type="match status" value="1"/>
</dbReference>
<dbReference type="GO" id="GO:0004788">
    <property type="term" value="F:thiamine diphosphokinase activity"/>
    <property type="evidence" value="ECO:0007669"/>
    <property type="project" value="InterPro"/>
</dbReference>
<organism evidence="6">
    <name type="scientific">marine metagenome</name>
    <dbReference type="NCBI Taxonomy" id="408172"/>
    <lineage>
        <taxon>unclassified sequences</taxon>
        <taxon>metagenomes</taxon>
        <taxon>ecological metagenomes</taxon>
    </lineage>
</organism>
<dbReference type="Pfam" id="PF04263">
    <property type="entry name" value="TPK_catalytic"/>
    <property type="match status" value="1"/>
</dbReference>
<dbReference type="SUPFAM" id="SSF63999">
    <property type="entry name" value="Thiamin pyrophosphokinase, catalytic domain"/>
    <property type="match status" value="1"/>
</dbReference>
<dbReference type="GO" id="GO:0005524">
    <property type="term" value="F:ATP binding"/>
    <property type="evidence" value="ECO:0007669"/>
    <property type="project" value="UniProtKB-KW"/>
</dbReference>
<dbReference type="GO" id="GO:0030975">
    <property type="term" value="F:thiamine binding"/>
    <property type="evidence" value="ECO:0007669"/>
    <property type="project" value="InterPro"/>
</dbReference>
<keyword evidence="1" id="KW-0808">Transferase</keyword>
<feature type="non-terminal residue" evidence="6">
    <location>
        <position position="1"/>
    </location>
</feature>
<dbReference type="GO" id="GO:0009229">
    <property type="term" value="P:thiamine diphosphate biosynthetic process"/>
    <property type="evidence" value="ECO:0007669"/>
    <property type="project" value="InterPro"/>
</dbReference>
<accession>A0A381QG79</accession>
<evidence type="ECO:0000313" key="6">
    <source>
        <dbReference type="EMBL" id="SUZ77904.1"/>
    </source>
</evidence>
<dbReference type="Pfam" id="PF04265">
    <property type="entry name" value="TPK_B1_binding"/>
    <property type="match status" value="1"/>
</dbReference>
<dbReference type="InterPro" id="IPR036371">
    <property type="entry name" value="TPK_B1-bd_sf"/>
</dbReference>
<dbReference type="InterPro" id="IPR007371">
    <property type="entry name" value="TPK_catalytic"/>
</dbReference>
<dbReference type="SUPFAM" id="SSF63862">
    <property type="entry name" value="Thiamin pyrophosphokinase, substrate-binding domain"/>
    <property type="match status" value="1"/>
</dbReference>
<dbReference type="InterPro" id="IPR006282">
    <property type="entry name" value="Thi_PPkinase"/>
</dbReference>
<keyword evidence="2" id="KW-0547">Nucleotide-binding</keyword>
<gene>
    <name evidence="6" type="ORF">METZ01_LOCUS30758</name>
</gene>
<dbReference type="InterPro" id="IPR036759">
    <property type="entry name" value="TPK_catalytic_sf"/>
</dbReference>
<reference evidence="6" key="1">
    <citation type="submission" date="2018-05" db="EMBL/GenBank/DDBJ databases">
        <authorList>
            <person name="Lanie J.A."/>
            <person name="Ng W.-L."/>
            <person name="Kazmierczak K.M."/>
            <person name="Andrzejewski T.M."/>
            <person name="Davidsen T.M."/>
            <person name="Wayne K.J."/>
            <person name="Tettelin H."/>
            <person name="Glass J.I."/>
            <person name="Rusch D."/>
            <person name="Podicherti R."/>
            <person name="Tsui H.-C.T."/>
            <person name="Winkler M.E."/>
        </authorList>
    </citation>
    <scope>NUCLEOTIDE SEQUENCE</scope>
</reference>
<evidence type="ECO:0000256" key="4">
    <source>
        <dbReference type="ARBA" id="ARBA00022840"/>
    </source>
</evidence>
<dbReference type="GO" id="GO:0016301">
    <property type="term" value="F:kinase activity"/>
    <property type="evidence" value="ECO:0007669"/>
    <property type="project" value="UniProtKB-KW"/>
</dbReference>
<dbReference type="Gene3D" id="3.40.50.10240">
    <property type="entry name" value="Thiamin pyrophosphokinase, catalytic domain"/>
    <property type="match status" value="1"/>
</dbReference>
<dbReference type="CDD" id="cd07995">
    <property type="entry name" value="TPK"/>
    <property type="match status" value="1"/>
</dbReference>
<dbReference type="AlphaFoldDB" id="A0A381QG79"/>